<protein>
    <submittedName>
        <fullName evidence="2 3">Uncharacterized protein LOC107476374</fullName>
    </submittedName>
</protein>
<name>A0A6P5N6X9_ARADU</name>
<dbReference type="RefSeq" id="XP_020992259.1">
    <property type="nucleotide sequence ID" value="XM_021136600.2"/>
</dbReference>
<evidence type="ECO:0000313" key="1">
    <source>
        <dbReference type="Proteomes" id="UP000515211"/>
    </source>
</evidence>
<dbReference type="AlphaFoldDB" id="A0A6P5N6X9"/>
<reference evidence="2 3" key="2">
    <citation type="submission" date="2025-04" db="UniProtKB">
        <authorList>
            <consortium name="RefSeq"/>
        </authorList>
    </citation>
    <scope>IDENTIFICATION</scope>
    <source>
        <tissue evidence="2 3">Whole plant</tissue>
    </source>
</reference>
<dbReference type="KEGG" id="adu:107476374"/>
<evidence type="ECO:0000313" key="2">
    <source>
        <dbReference type="RefSeq" id="XP_020992259.1"/>
    </source>
</evidence>
<organism evidence="1 2">
    <name type="scientific">Arachis duranensis</name>
    <name type="common">Wild peanut</name>
    <dbReference type="NCBI Taxonomy" id="130453"/>
    <lineage>
        <taxon>Eukaryota</taxon>
        <taxon>Viridiplantae</taxon>
        <taxon>Streptophyta</taxon>
        <taxon>Embryophyta</taxon>
        <taxon>Tracheophyta</taxon>
        <taxon>Spermatophyta</taxon>
        <taxon>Magnoliopsida</taxon>
        <taxon>eudicotyledons</taxon>
        <taxon>Gunneridae</taxon>
        <taxon>Pentapetalae</taxon>
        <taxon>rosids</taxon>
        <taxon>fabids</taxon>
        <taxon>Fabales</taxon>
        <taxon>Fabaceae</taxon>
        <taxon>Papilionoideae</taxon>
        <taxon>50 kb inversion clade</taxon>
        <taxon>dalbergioids sensu lato</taxon>
        <taxon>Dalbergieae</taxon>
        <taxon>Pterocarpus clade</taxon>
        <taxon>Arachis</taxon>
    </lineage>
</organism>
<accession>A0A6P5N6X9</accession>
<evidence type="ECO:0000313" key="3">
    <source>
        <dbReference type="RefSeq" id="XP_052113487.1"/>
    </source>
</evidence>
<gene>
    <name evidence="2 3" type="primary">LOC107476374</name>
</gene>
<dbReference type="RefSeq" id="XP_052113487.1">
    <property type="nucleotide sequence ID" value="XM_052257527.1"/>
</dbReference>
<reference evidence="1" key="1">
    <citation type="journal article" date="2016" name="Nat. Genet.">
        <title>The genome sequences of Arachis duranensis and Arachis ipaensis, the diploid ancestors of cultivated peanut.</title>
        <authorList>
            <person name="Bertioli D.J."/>
            <person name="Cannon S.B."/>
            <person name="Froenicke L."/>
            <person name="Huang G."/>
            <person name="Farmer A.D."/>
            <person name="Cannon E.K."/>
            <person name="Liu X."/>
            <person name="Gao D."/>
            <person name="Clevenger J."/>
            <person name="Dash S."/>
            <person name="Ren L."/>
            <person name="Moretzsohn M.C."/>
            <person name="Shirasawa K."/>
            <person name="Huang W."/>
            <person name="Vidigal B."/>
            <person name="Abernathy B."/>
            <person name="Chu Y."/>
            <person name="Niederhuth C.E."/>
            <person name="Umale P."/>
            <person name="Araujo A.C."/>
            <person name="Kozik A."/>
            <person name="Kim K.D."/>
            <person name="Burow M.D."/>
            <person name="Varshney R.K."/>
            <person name="Wang X."/>
            <person name="Zhang X."/>
            <person name="Barkley N."/>
            <person name="Guimaraes P.M."/>
            <person name="Isobe S."/>
            <person name="Guo B."/>
            <person name="Liao B."/>
            <person name="Stalker H.T."/>
            <person name="Schmitz R.J."/>
            <person name="Scheffler B.E."/>
            <person name="Leal-Bertioli S.C."/>
            <person name="Xun X."/>
            <person name="Jackson S.A."/>
            <person name="Michelmore R."/>
            <person name="Ozias-Akins P."/>
        </authorList>
    </citation>
    <scope>NUCLEOTIDE SEQUENCE [LARGE SCALE GENOMIC DNA]</scope>
    <source>
        <strain evidence="1">cv. V14167</strain>
    </source>
</reference>
<keyword evidence="1" id="KW-1185">Reference proteome</keyword>
<dbReference type="Proteomes" id="UP000515211">
    <property type="component" value="Chromosome 2"/>
</dbReference>
<sequence>MEGMVPEKNQRYLMVRLRRRICGVDVMKLITPEKDGEEAVDWKNLPPFPFDFSVDLPLGRMFAFELNSTIHLVGGVKYLSESAASYDGASEPYKKVYELDLDKKEVKESNSIYDFPGFINTRYYILHKIGSDYYLIKMCGMDRLIPGSAPHNFWVLRSGTKVWKDLPDAPSDPNPPSDSIVDHSSWFDFYGKLYLRICFEDGSVFVYSYDTHNSHWTTSEGDDSFTRSFCVPVCGQRRFFLPSVYIPDLFDPGKYLALSCECIGEKYLMCAFQVDELGVLIFQRLEGCLDRMPSLYYEETPPVLVDLDGKGTFVVMAPGFANEEKEEPVLCVLVLQVAMKFVNYPSRVFRRSVRSPLECEFLDWKVLSMHMYSMKLGINELPAFFVFPDIQWEENAQEVQRWGKKKCRRI</sequence>
<dbReference type="GeneID" id="107476374"/>
<proteinExistence type="predicted"/>